<dbReference type="PROSITE" id="PS50222">
    <property type="entry name" value="EF_HAND_2"/>
    <property type="match status" value="2"/>
</dbReference>
<protein>
    <recommendedName>
        <fullName evidence="2">EF-hand domain-containing protein</fullName>
    </recommendedName>
</protein>
<dbReference type="InterPro" id="IPR011992">
    <property type="entry name" value="EF-hand-dom_pair"/>
</dbReference>
<dbReference type="EMBL" id="MBDO02000030">
    <property type="protein sequence ID" value="RLN66906.1"/>
    <property type="molecule type" value="Genomic_DNA"/>
</dbReference>
<name>A0A3F2RZN7_9STRA</name>
<reference evidence="5 6" key="1">
    <citation type="submission" date="2018-07" db="EMBL/GenBank/DDBJ databases">
        <title>Genome sequencing of oomycete isolates from Chile give support for New Zealand origin for Phytophthora kernoviae and make available the first Nothophytophthora sp. genome.</title>
        <authorList>
            <person name="Studholme D.J."/>
            <person name="Sanfuentes E."/>
            <person name="Panda P."/>
            <person name="Hill R."/>
            <person name="Sambles C."/>
            <person name="Grant M."/>
            <person name="Williams N.M."/>
            <person name="Mcdougal R.L."/>
        </authorList>
    </citation>
    <scope>NUCLEOTIDE SEQUENCE [LARGE SCALE GENOMIC DNA]</scope>
    <source>
        <strain evidence="3">Chile6</strain>
        <strain evidence="4">Chile7</strain>
    </source>
</reference>
<dbReference type="InterPro" id="IPR002048">
    <property type="entry name" value="EF_hand_dom"/>
</dbReference>
<dbReference type="InterPro" id="IPR052603">
    <property type="entry name" value="EFCB6"/>
</dbReference>
<dbReference type="AlphaFoldDB" id="A0A3F2RZN7"/>
<dbReference type="Pfam" id="PF13499">
    <property type="entry name" value="EF-hand_7"/>
    <property type="match status" value="1"/>
</dbReference>
<evidence type="ECO:0000313" key="5">
    <source>
        <dbReference type="Proteomes" id="UP000277300"/>
    </source>
</evidence>
<evidence type="ECO:0000259" key="2">
    <source>
        <dbReference type="PROSITE" id="PS50222"/>
    </source>
</evidence>
<dbReference type="InterPro" id="IPR018247">
    <property type="entry name" value="EF_Hand_1_Ca_BS"/>
</dbReference>
<dbReference type="Gene3D" id="1.10.238.10">
    <property type="entry name" value="EF-hand"/>
    <property type="match status" value="2"/>
</dbReference>
<evidence type="ECO:0000313" key="6">
    <source>
        <dbReference type="Proteomes" id="UP000284657"/>
    </source>
</evidence>
<dbReference type="OrthoDB" id="26525at2759"/>
<evidence type="ECO:0000313" key="3">
    <source>
        <dbReference type="EMBL" id="RLN66906.1"/>
    </source>
</evidence>
<accession>A0A3F2RZN7</accession>
<keyword evidence="1" id="KW-0106">Calcium</keyword>
<dbReference type="PANTHER" id="PTHR20875">
    <property type="entry name" value="EF-HAND CALCIUM-BINDING DOMAIN-CONTAINING PROTEIN 6-RELATED"/>
    <property type="match status" value="1"/>
</dbReference>
<dbReference type="Proteomes" id="UP000284657">
    <property type="component" value="Unassembled WGS sequence"/>
</dbReference>
<organism evidence="3 5">
    <name type="scientific">Phytophthora kernoviae</name>
    <dbReference type="NCBI Taxonomy" id="325452"/>
    <lineage>
        <taxon>Eukaryota</taxon>
        <taxon>Sar</taxon>
        <taxon>Stramenopiles</taxon>
        <taxon>Oomycota</taxon>
        <taxon>Peronosporomycetes</taxon>
        <taxon>Peronosporales</taxon>
        <taxon>Peronosporaceae</taxon>
        <taxon>Phytophthora</taxon>
    </lineage>
</organism>
<dbReference type="SMART" id="SM00054">
    <property type="entry name" value="EFh"/>
    <property type="match status" value="3"/>
</dbReference>
<dbReference type="EMBL" id="MBAD02000067">
    <property type="protein sequence ID" value="RLN71565.1"/>
    <property type="molecule type" value="Genomic_DNA"/>
</dbReference>
<dbReference type="CDD" id="cd00051">
    <property type="entry name" value="EFh"/>
    <property type="match status" value="1"/>
</dbReference>
<dbReference type="GO" id="GO:0005654">
    <property type="term" value="C:nucleoplasm"/>
    <property type="evidence" value="ECO:0007669"/>
    <property type="project" value="TreeGrafter"/>
</dbReference>
<dbReference type="SUPFAM" id="SSF47473">
    <property type="entry name" value="EF-hand"/>
    <property type="match status" value="1"/>
</dbReference>
<dbReference type="PANTHER" id="PTHR20875:SF2">
    <property type="entry name" value="EF-HAND CALCIUM-BINDING DOMAIN-CONTAINING PROTEIN 6"/>
    <property type="match status" value="1"/>
</dbReference>
<dbReference type="Proteomes" id="UP000277300">
    <property type="component" value="Unassembled WGS sequence"/>
</dbReference>
<evidence type="ECO:0000313" key="4">
    <source>
        <dbReference type="EMBL" id="RLN71565.1"/>
    </source>
</evidence>
<proteinExistence type="predicted"/>
<feature type="domain" description="EF-hand" evidence="2">
    <location>
        <begin position="71"/>
        <end position="106"/>
    </location>
</feature>
<feature type="domain" description="EF-hand" evidence="2">
    <location>
        <begin position="42"/>
        <end position="68"/>
    </location>
</feature>
<dbReference type="PROSITE" id="PS00018">
    <property type="entry name" value="EF_HAND_1"/>
    <property type="match status" value="1"/>
</dbReference>
<gene>
    <name evidence="4" type="ORF">BBJ29_004973</name>
    <name evidence="3" type="ORF">BBP00_00001959</name>
</gene>
<evidence type="ECO:0000256" key="1">
    <source>
        <dbReference type="ARBA" id="ARBA00022837"/>
    </source>
</evidence>
<dbReference type="GO" id="GO:0005509">
    <property type="term" value="F:calcium ion binding"/>
    <property type="evidence" value="ECO:0007669"/>
    <property type="project" value="InterPro"/>
</dbReference>
<sequence>MKSEFVTHYDSPQFLEGVNLLRDELKRCAKTPDGKFDYMVPFRLFDKDNTGEIILSEFEVAIRELGVDKYLADQEIKGLMRRFDPNSSGAIDYSEFIRFNLAESSSSSNRKLNIAVLPDPILHRIIEDIIIHEQLTSENVGAYCGSLKRMFGIIDKDTTGLVPANRFIETLKEMSVSIPTSDMSILVKEFAGDDDVSGDVQYLLFCEAIAHKCQQNEKGQNTLESPPSEVISLLKTLHSDYKHAQEKLEANGHEFDLDRAFGVEKDSMKCVFLSIDDFKEVLWAAGVHHPYLREELETMMNCFQLHQNSGFNVSMFRAFLAKGPMMMVQ</sequence>
<comment type="caution">
    <text evidence="3">The sequence shown here is derived from an EMBL/GenBank/DDBJ whole genome shotgun (WGS) entry which is preliminary data.</text>
</comment>